<dbReference type="AlphaFoldDB" id="A0A0L0D8V8"/>
<protein>
    <recommendedName>
        <fullName evidence="2">Sushi domain-containing protein</fullName>
    </recommendedName>
</protein>
<reference evidence="3 4" key="1">
    <citation type="submission" date="2010-05" db="EMBL/GenBank/DDBJ databases">
        <title>The Genome Sequence of Thecamonas trahens ATCC 50062.</title>
        <authorList>
            <consortium name="The Broad Institute Genome Sequencing Platform"/>
            <person name="Russ C."/>
            <person name="Cuomo C."/>
            <person name="Shea T."/>
            <person name="Young S.K."/>
            <person name="Zeng Q."/>
            <person name="Koehrsen M."/>
            <person name="Haas B."/>
            <person name="Borodovsky M."/>
            <person name="Guigo R."/>
            <person name="Alvarado L."/>
            <person name="Berlin A."/>
            <person name="Bochicchio J."/>
            <person name="Borenstein D."/>
            <person name="Chapman S."/>
            <person name="Chen Z."/>
            <person name="Freedman E."/>
            <person name="Gellesch M."/>
            <person name="Goldberg J."/>
            <person name="Griggs A."/>
            <person name="Gujja S."/>
            <person name="Heilman E."/>
            <person name="Heiman D."/>
            <person name="Hepburn T."/>
            <person name="Howarth C."/>
            <person name="Jen D."/>
            <person name="Larson L."/>
            <person name="Mehta T."/>
            <person name="Park D."/>
            <person name="Pearson M."/>
            <person name="Roberts A."/>
            <person name="Saif S."/>
            <person name="Shenoy N."/>
            <person name="Sisk P."/>
            <person name="Stolte C."/>
            <person name="Sykes S."/>
            <person name="Thomson T."/>
            <person name="Walk T."/>
            <person name="White J."/>
            <person name="Yandava C."/>
            <person name="Burger G."/>
            <person name="Gray M.W."/>
            <person name="Holland P.W.H."/>
            <person name="King N."/>
            <person name="Lang F.B.F."/>
            <person name="Roger A.J."/>
            <person name="Ruiz-Trillo I."/>
            <person name="Lander E."/>
            <person name="Nusbaum C."/>
        </authorList>
    </citation>
    <scope>NUCLEOTIDE SEQUENCE [LARGE SCALE GENOMIC DNA]</scope>
    <source>
        <strain evidence="3 4">ATCC 50062</strain>
    </source>
</reference>
<name>A0A0L0D8V8_THETB</name>
<dbReference type="SUPFAM" id="SSF57535">
    <property type="entry name" value="Complement control module/SCR domain"/>
    <property type="match status" value="1"/>
</dbReference>
<dbReference type="SUPFAM" id="SSF49899">
    <property type="entry name" value="Concanavalin A-like lectins/glucanases"/>
    <property type="match status" value="1"/>
</dbReference>
<dbReference type="GeneID" id="25569751"/>
<dbReference type="InterPro" id="IPR035976">
    <property type="entry name" value="Sushi/SCR/CCP_sf"/>
</dbReference>
<dbReference type="Gene3D" id="2.60.120.200">
    <property type="match status" value="1"/>
</dbReference>
<dbReference type="SUPFAM" id="SSF69318">
    <property type="entry name" value="Integrin alpha N-terminal domain"/>
    <property type="match status" value="1"/>
</dbReference>
<dbReference type="Pfam" id="PF13385">
    <property type="entry name" value="Laminin_G_3"/>
    <property type="match status" value="1"/>
</dbReference>
<dbReference type="SMART" id="SM00032">
    <property type="entry name" value="CCP"/>
    <property type="match status" value="1"/>
</dbReference>
<keyword evidence="1" id="KW-1015">Disulfide bond</keyword>
<evidence type="ECO:0000313" key="4">
    <source>
        <dbReference type="Proteomes" id="UP000054408"/>
    </source>
</evidence>
<dbReference type="Proteomes" id="UP000054408">
    <property type="component" value="Unassembled WGS sequence"/>
</dbReference>
<evidence type="ECO:0000259" key="2">
    <source>
        <dbReference type="SMART" id="SM00032"/>
    </source>
</evidence>
<dbReference type="InterPro" id="IPR013519">
    <property type="entry name" value="Int_alpha_beta-p"/>
</dbReference>
<keyword evidence="4" id="KW-1185">Reference proteome</keyword>
<feature type="domain" description="Sushi" evidence="2">
    <location>
        <begin position="869"/>
        <end position="923"/>
    </location>
</feature>
<evidence type="ECO:0000313" key="3">
    <source>
        <dbReference type="EMBL" id="KNC48511.1"/>
    </source>
</evidence>
<dbReference type="SMART" id="SM00191">
    <property type="entry name" value="Int_alpha"/>
    <property type="match status" value="2"/>
</dbReference>
<organism evidence="3 4">
    <name type="scientific">Thecamonas trahens ATCC 50062</name>
    <dbReference type="NCBI Taxonomy" id="461836"/>
    <lineage>
        <taxon>Eukaryota</taxon>
        <taxon>Apusozoa</taxon>
        <taxon>Apusomonadida</taxon>
        <taxon>Apusomonadidae</taxon>
        <taxon>Thecamonas</taxon>
    </lineage>
</organism>
<dbReference type="RefSeq" id="XP_013758671.1">
    <property type="nucleotide sequence ID" value="XM_013903217.1"/>
</dbReference>
<proteinExistence type="predicted"/>
<dbReference type="EMBL" id="GL349451">
    <property type="protein sequence ID" value="KNC48511.1"/>
    <property type="molecule type" value="Genomic_DNA"/>
</dbReference>
<evidence type="ECO:0000256" key="1">
    <source>
        <dbReference type="ARBA" id="ARBA00023157"/>
    </source>
</evidence>
<sequence>MGTAAPWNTAYAVLPLESSSDLVLAKAVNGTYFPAPPHAVPSYPRGFSSKPGITPGTGGLATALGAPTDAGIPLIRWDVAPIFDVTESTIGVSFWFRYTGRVASGESTAKTSIFASHLPSDHTYTAGAGVPAVFPILLFSSEFFNVTINSDKGDVALIGGGVTANDPALGNVLDGHAHYIVARVIDHIDAAVISVDGVAIDADIPGIRSNAPVTSSEPAFFWAEIDAVLDHITVGSMPYRIFGGKIYSWGGIHTQDLDAAWDMALALNPTHFYIHPDTAGTAAIDYGSSPATATIIGPPPPTVPTSRALSPFTQPFPVGPGYVFSATGAAPSLTFSFSAWIYLSSSARLAGATHAVAYVQDMFSLEITPSGTLRLEASVLPGPLESDASFDLRDAAWHHVAVVQESSNTSVWIDGSVVAHGVPDLAGAAAATWTTSRGASSPLVLGANPSTGTSLCADCGLDIVTLFDDLALSSQAIFDLNLGYRIGSRANPAWTCNHVAAQWPRARHPFISVFGRFEYETTPIKRTVCDLATDGGGWRRLLACAHDASGALVFDWPRRVTFRSAPQGTHVGRLTTELQIRATFNDSSTVGGELHAATASAPGSTLDNWATDGSSTRPNAVNRLVLGQSIDRLSTFPASEWSYVGTRLTASHLSYTPGPSGAAEFVQAPYGHDSDADLHIVKPGELGEPIGRCDVTGSGPLDGFEIWIRASPAAFTNTLAVSAIDYEGLAYLYESSVRALTHLTTQSLSWSDTHIMPATDADFLIVNSEDSGGTANICAGILLSTARTAYYVPDAWRCTPTSSLADFDDVITVLPDTSSWGSVQTMSVAVAGQHVAPWKPFTFAPWFARWVKSKETSAASMVCVVRLRCPAVDRSHGNLLCSHGSGVDSECSLVCDAGFALQYGPAIAKCTTDGWQPAPLGICLPSSFVASPLATGSGGSSLALLTATVEYGSSLAAVRDASGALAVAVGDAGADVAFVGTYSATGGLDISPSSNASALANGTRFGEGVALVGDVNGDGLGDLAVLSAGDEASVSVALAPDWSVVGPWTRTQLGTRCGVLAAAGDVNSDGVPDVVVGCPDADGGSGRIALLLLGSDGRAIVMTWASLPGVTQLGRSLVPLPIGALCSVYDSVGLLVGTTNALHVALLEYSGPGNATLVLLDNVVDEAGGSPVVDGLLGSVSRAGAKGLGAGAVYLGSRLDPSTGLGEVAVLAAGHGMILPLGLSLSAQYGSCAAGTSSSFVASGEPALASILLLDDDSAVGDALQGTLLRRGSG</sequence>
<dbReference type="InterPro" id="IPR013320">
    <property type="entry name" value="ConA-like_dom_sf"/>
</dbReference>
<accession>A0A0L0D8V8</accession>
<dbReference type="Gene3D" id="2.130.10.130">
    <property type="entry name" value="Integrin alpha, N-terminal"/>
    <property type="match status" value="1"/>
</dbReference>
<dbReference type="InterPro" id="IPR000436">
    <property type="entry name" value="Sushi_SCR_CCP_dom"/>
</dbReference>
<dbReference type="InterPro" id="IPR028994">
    <property type="entry name" value="Integrin_alpha_N"/>
</dbReference>
<gene>
    <name evidence="3" type="ORF">AMSG_11836</name>
</gene>